<name>A0A6N3H663_EUBLI</name>
<organism evidence="1">
    <name type="scientific">Eubacterium limosum</name>
    <dbReference type="NCBI Taxonomy" id="1736"/>
    <lineage>
        <taxon>Bacteria</taxon>
        <taxon>Bacillati</taxon>
        <taxon>Bacillota</taxon>
        <taxon>Clostridia</taxon>
        <taxon>Eubacteriales</taxon>
        <taxon>Eubacteriaceae</taxon>
        <taxon>Eubacterium</taxon>
    </lineage>
</organism>
<sequence>MEFYMKLPRSKKEFVLFIGVISILSVNIIAPIITCFELGFHLEVWADTLRVIPFIWLSVVVLVLLTYRPAEWMTGQIVDKDDSFNAHIVVNILCTVFLMSIFLTVIGTWIGSRQVSLEPIRLFFYKWPRNFAISFAVEALFAQPIARLVMRELHEHRDKQPD</sequence>
<protein>
    <submittedName>
        <fullName evidence="1">Uncharacterized protein</fullName>
    </submittedName>
</protein>
<gene>
    <name evidence="1" type="ORF">ELLFYP34_00979</name>
</gene>
<dbReference type="AlphaFoldDB" id="A0A6N3H663"/>
<dbReference type="EMBL" id="CACRTR010000023">
    <property type="protein sequence ID" value="VYU72236.1"/>
    <property type="molecule type" value="Genomic_DNA"/>
</dbReference>
<evidence type="ECO:0000313" key="1">
    <source>
        <dbReference type="EMBL" id="VYU72236.1"/>
    </source>
</evidence>
<reference evidence="1" key="1">
    <citation type="submission" date="2019-11" db="EMBL/GenBank/DDBJ databases">
        <authorList>
            <person name="Feng L."/>
        </authorList>
    </citation>
    <scope>NUCLEOTIDE SEQUENCE</scope>
    <source>
        <strain evidence="1">ElimosumLFYP34</strain>
    </source>
</reference>
<accession>A0A6N3H663</accession>
<proteinExistence type="predicted"/>